<evidence type="ECO:0008006" key="4">
    <source>
        <dbReference type="Google" id="ProtNLM"/>
    </source>
</evidence>
<dbReference type="EMBL" id="JAMTCP010000039">
    <property type="protein sequence ID" value="MCP2261298.1"/>
    <property type="molecule type" value="Genomic_DNA"/>
</dbReference>
<accession>A0ABT1I0I4</accession>
<dbReference type="RefSeq" id="WP_253672134.1">
    <property type="nucleotide sequence ID" value="NZ_JAMTCP010000039.1"/>
</dbReference>
<proteinExistence type="predicted"/>
<feature type="region of interest" description="Disordered" evidence="1">
    <location>
        <begin position="439"/>
        <end position="461"/>
    </location>
</feature>
<feature type="region of interest" description="Disordered" evidence="1">
    <location>
        <begin position="219"/>
        <end position="246"/>
    </location>
</feature>
<name>A0ABT1I0I4_STRSD</name>
<organism evidence="2 3">
    <name type="scientific">Streptoalloteichus tenebrarius (strain ATCC 17920 / DSM 40477 / JCM 4838 / CBS 697.72 / NBRC 16177 / NCIMB 11028 / NRRL B-12390 / A12253. 1 / ISP 5477)</name>
    <name type="common">Streptomyces tenebrarius</name>
    <dbReference type="NCBI Taxonomy" id="1933"/>
    <lineage>
        <taxon>Bacteria</taxon>
        <taxon>Bacillati</taxon>
        <taxon>Actinomycetota</taxon>
        <taxon>Actinomycetes</taxon>
        <taxon>Pseudonocardiales</taxon>
        <taxon>Pseudonocardiaceae</taxon>
        <taxon>Streptoalloteichus</taxon>
    </lineage>
</organism>
<sequence>MAYWSDVRYLAESEPGMVDVNAEEFRRVNRLIQAVLPELGQVRSATEWVGEGREVYDRKLGESLTLLEHLASAFQKAGDALDDYGRELRRAKECLDEGERKQDSLRHLLKPFLSGHTSAFDEAEPLRQWEDITHTTGLRDALSDPMVINNSVRAEGDRLATEIKSAFDESRRIEESARERCVPVLRQAHEMIPDFRADSGRAEAIIRGTPGLRQEMDEARRDPNVRLPGTGEAPEATRPTATGPVSSTLQEMRDAAARLPGGNLTWDATDVARWQVGVGETENEFRQRWIRDNREVIRAAAERYGLPADVVAGIAFREVGGKPMWLDDVTDEIRQNLPDQVRPWSLAGEPDQTSYGPMAIQVRRAAETLGYDPAHLSEEQRREVIASLVDPKQSVFVAAKHLAELKQASDFALVEPDQMTQEQRRELAARYNGGPYWQGGDAQRYANDFQRDLPQARDALR</sequence>
<comment type="caution">
    <text evidence="2">The sequence shown here is derived from an EMBL/GenBank/DDBJ whole genome shotgun (WGS) entry which is preliminary data.</text>
</comment>
<keyword evidence="3" id="KW-1185">Reference proteome</keyword>
<evidence type="ECO:0000313" key="2">
    <source>
        <dbReference type="EMBL" id="MCP2261298.1"/>
    </source>
</evidence>
<dbReference type="InterPro" id="IPR023346">
    <property type="entry name" value="Lysozyme-like_dom_sf"/>
</dbReference>
<feature type="compositionally biased region" description="Basic and acidic residues" evidence="1">
    <location>
        <begin position="449"/>
        <end position="461"/>
    </location>
</feature>
<dbReference type="SUPFAM" id="SSF53955">
    <property type="entry name" value="Lysozyme-like"/>
    <property type="match status" value="1"/>
</dbReference>
<evidence type="ECO:0000313" key="3">
    <source>
        <dbReference type="Proteomes" id="UP001205311"/>
    </source>
</evidence>
<dbReference type="Proteomes" id="UP001205311">
    <property type="component" value="Unassembled WGS sequence"/>
</dbReference>
<evidence type="ECO:0000256" key="1">
    <source>
        <dbReference type="SAM" id="MobiDB-lite"/>
    </source>
</evidence>
<dbReference type="Gene3D" id="1.10.530.10">
    <property type="match status" value="1"/>
</dbReference>
<reference evidence="2 3" key="1">
    <citation type="submission" date="2022-06" db="EMBL/GenBank/DDBJ databases">
        <title>Genomic Encyclopedia of Archaeal and Bacterial Type Strains, Phase II (KMG-II): from individual species to whole genera.</title>
        <authorList>
            <person name="Goeker M."/>
        </authorList>
    </citation>
    <scope>NUCLEOTIDE SEQUENCE [LARGE SCALE GENOMIC DNA]</scope>
    <source>
        <strain evidence="2 3">DSM 40477</strain>
    </source>
</reference>
<protein>
    <recommendedName>
        <fullName evidence="4">WXG100 family type VII secretion target</fullName>
    </recommendedName>
</protein>
<gene>
    <name evidence="2" type="ORF">LX15_005019</name>
</gene>